<comment type="caution">
    <text evidence="4">The sequence shown here is derived from an EMBL/GenBank/DDBJ whole genome shotgun (WGS) entry which is preliminary data.</text>
</comment>
<evidence type="ECO:0000313" key="5">
    <source>
        <dbReference type="Proteomes" id="UP001365542"/>
    </source>
</evidence>
<feature type="compositionally biased region" description="Polar residues" evidence="3">
    <location>
        <begin position="132"/>
        <end position="147"/>
    </location>
</feature>
<feature type="region of interest" description="Disordered" evidence="3">
    <location>
        <begin position="12"/>
        <end position="108"/>
    </location>
</feature>
<dbReference type="EMBL" id="JAVHJO010000018">
    <property type="protein sequence ID" value="KAK6524299.1"/>
    <property type="molecule type" value="Genomic_DNA"/>
</dbReference>
<feature type="compositionally biased region" description="Polar residues" evidence="3">
    <location>
        <begin position="12"/>
        <end position="41"/>
    </location>
</feature>
<keyword evidence="2" id="KW-0041">Annexin</keyword>
<dbReference type="InterPro" id="IPR037104">
    <property type="entry name" value="Annexin_sf"/>
</dbReference>
<dbReference type="Gene3D" id="1.10.220.10">
    <property type="entry name" value="Annexin"/>
    <property type="match status" value="4"/>
</dbReference>
<evidence type="ECO:0000256" key="2">
    <source>
        <dbReference type="ARBA" id="ARBA00023216"/>
    </source>
</evidence>
<feature type="compositionally biased region" description="Pro residues" evidence="3">
    <location>
        <begin position="72"/>
        <end position="82"/>
    </location>
</feature>
<protein>
    <recommendedName>
        <fullName evidence="6">Annexin</fullName>
    </recommendedName>
</protein>
<dbReference type="Pfam" id="PF00191">
    <property type="entry name" value="Annexin"/>
    <property type="match status" value="2"/>
</dbReference>
<dbReference type="GO" id="GO:0001786">
    <property type="term" value="F:phosphatidylserine binding"/>
    <property type="evidence" value="ECO:0007669"/>
    <property type="project" value="TreeGrafter"/>
</dbReference>
<sequence length="543" mass="61199">MMASYQYYTDPSNMYQQSHFDPNQGQYTHPSPNAQWDQSSRAYPDAYGDPNGGNHQAGYDPQQTFTYSLPPEQLPPPAPPHTDPTQHGMDSMPAIHWDNQPAQPPAQYQHPPVAQAYLMPPPYTGFQRPISWPSSPQEYQNHYSTPTAGYDTTAPNYLPPSPHHNAPTAVGSYAPPYHGHSQHHSISGPIPPPLTPTSTFPVPPSNYTARTTDSAMDDAMKIRDAFGVGGLYHAPLISIIANRSPDQLEDLLLSYKHLTSHDLLRTLKDVSRANKFSNIIDINTKHFYTAAMAILLGPVKSEGFWAIKAVKGGGTNEALLTESLFGRTNFEMDIMKGYVRSNYYKTLEEYVHSDLSMGTKEFFDMAMADDPSKDPRTPSHLEQDKIEADTRKIMFSMPSFKLFSKNAMPICQVFAQRTPMQLSAIAHEYKSQTGKNLRDTISRSFIGHMKDTLLYILDGAVDRVERDAKSLEDAMEGAGTRNHLLISRLIRIHWDKNHLAEVKYKYSQLYKQDLVSRIRKEVRGSYRDLMIAVVESDTSPWRT</sequence>
<gene>
    <name evidence="4" type="ORF">TWF694_005952</name>
</gene>
<reference evidence="4 5" key="1">
    <citation type="submission" date="2019-10" db="EMBL/GenBank/DDBJ databases">
        <authorList>
            <person name="Palmer J.M."/>
        </authorList>
    </citation>
    <scope>NUCLEOTIDE SEQUENCE [LARGE SCALE GENOMIC DNA]</scope>
    <source>
        <strain evidence="4 5">TWF694</strain>
    </source>
</reference>
<dbReference type="AlphaFoldDB" id="A0AAV9WTH9"/>
<accession>A0AAV9WTH9</accession>
<dbReference type="Proteomes" id="UP001365542">
    <property type="component" value="Unassembled WGS sequence"/>
</dbReference>
<dbReference type="GO" id="GO:0012506">
    <property type="term" value="C:vesicle membrane"/>
    <property type="evidence" value="ECO:0007669"/>
    <property type="project" value="TreeGrafter"/>
</dbReference>
<dbReference type="GO" id="GO:0005509">
    <property type="term" value="F:calcium ion binding"/>
    <property type="evidence" value="ECO:0007669"/>
    <property type="project" value="InterPro"/>
</dbReference>
<dbReference type="GO" id="GO:0005737">
    <property type="term" value="C:cytoplasm"/>
    <property type="evidence" value="ECO:0007669"/>
    <property type="project" value="TreeGrafter"/>
</dbReference>
<dbReference type="PANTHER" id="PTHR10502">
    <property type="entry name" value="ANNEXIN"/>
    <property type="match status" value="1"/>
</dbReference>
<dbReference type="SMART" id="SM00335">
    <property type="entry name" value="ANX"/>
    <property type="match status" value="2"/>
</dbReference>
<evidence type="ECO:0000256" key="1">
    <source>
        <dbReference type="ARBA" id="ARBA00022737"/>
    </source>
</evidence>
<organism evidence="4 5">
    <name type="scientific">Orbilia ellipsospora</name>
    <dbReference type="NCBI Taxonomy" id="2528407"/>
    <lineage>
        <taxon>Eukaryota</taxon>
        <taxon>Fungi</taxon>
        <taxon>Dikarya</taxon>
        <taxon>Ascomycota</taxon>
        <taxon>Pezizomycotina</taxon>
        <taxon>Orbiliomycetes</taxon>
        <taxon>Orbiliales</taxon>
        <taxon>Orbiliaceae</taxon>
        <taxon>Orbilia</taxon>
    </lineage>
</organism>
<dbReference type="GO" id="GO:0005544">
    <property type="term" value="F:calcium-dependent phospholipid binding"/>
    <property type="evidence" value="ECO:0007669"/>
    <property type="project" value="InterPro"/>
</dbReference>
<evidence type="ECO:0008006" key="6">
    <source>
        <dbReference type="Google" id="ProtNLM"/>
    </source>
</evidence>
<evidence type="ECO:0000256" key="3">
    <source>
        <dbReference type="SAM" id="MobiDB-lite"/>
    </source>
</evidence>
<dbReference type="PANTHER" id="PTHR10502:SF107">
    <property type="entry name" value="ANNEXIN ANXC4 (AFU_ORTHOLOGUE AFUA_3G07020)"/>
    <property type="match status" value="1"/>
</dbReference>
<dbReference type="PROSITE" id="PS51897">
    <property type="entry name" value="ANNEXIN_2"/>
    <property type="match status" value="1"/>
</dbReference>
<feature type="region of interest" description="Disordered" evidence="3">
    <location>
        <begin position="128"/>
        <end position="212"/>
    </location>
</feature>
<dbReference type="GO" id="GO:0005634">
    <property type="term" value="C:nucleus"/>
    <property type="evidence" value="ECO:0007669"/>
    <property type="project" value="TreeGrafter"/>
</dbReference>
<evidence type="ECO:0000313" key="4">
    <source>
        <dbReference type="EMBL" id="KAK6524299.1"/>
    </source>
</evidence>
<feature type="compositionally biased region" description="Polar residues" evidence="3">
    <location>
        <begin position="196"/>
        <end position="212"/>
    </location>
</feature>
<dbReference type="GO" id="GO:0005886">
    <property type="term" value="C:plasma membrane"/>
    <property type="evidence" value="ECO:0007669"/>
    <property type="project" value="TreeGrafter"/>
</dbReference>
<keyword evidence="5" id="KW-1185">Reference proteome</keyword>
<dbReference type="SUPFAM" id="SSF47874">
    <property type="entry name" value="Annexin"/>
    <property type="match status" value="1"/>
</dbReference>
<keyword evidence="1" id="KW-0677">Repeat</keyword>
<proteinExistence type="predicted"/>
<dbReference type="InterPro" id="IPR018502">
    <property type="entry name" value="Annexin_repeat"/>
</dbReference>
<name>A0AAV9WTH9_9PEZI</name>